<dbReference type="STRING" id="279824.SAMN03080617_03510"/>
<evidence type="ECO:0000313" key="2">
    <source>
        <dbReference type="Proteomes" id="UP000198756"/>
    </source>
</evidence>
<dbReference type="Proteomes" id="UP000198756">
    <property type="component" value="Unassembled WGS sequence"/>
</dbReference>
<organism evidence="1 2">
    <name type="scientific">Algoriphagus alkaliphilus</name>
    <dbReference type="NCBI Taxonomy" id="279824"/>
    <lineage>
        <taxon>Bacteria</taxon>
        <taxon>Pseudomonadati</taxon>
        <taxon>Bacteroidota</taxon>
        <taxon>Cytophagia</taxon>
        <taxon>Cytophagales</taxon>
        <taxon>Cyclobacteriaceae</taxon>
        <taxon>Algoriphagus</taxon>
    </lineage>
</organism>
<gene>
    <name evidence="1" type="ORF">SAMN03080617_03510</name>
</gene>
<dbReference type="EMBL" id="FMXE01000031">
    <property type="protein sequence ID" value="SDA92110.1"/>
    <property type="molecule type" value="Genomic_DNA"/>
</dbReference>
<proteinExistence type="predicted"/>
<sequence length="76" mass="7974">MKRLSLGKLKIFNEELISRTQLISIIGGSGEDGGTCGKCKDDPPAGGAPWSCFENTGPGFSCLCVYRKAGESGCDD</sequence>
<keyword evidence="2" id="KW-1185">Reference proteome</keyword>
<evidence type="ECO:0000313" key="1">
    <source>
        <dbReference type="EMBL" id="SDA92110.1"/>
    </source>
</evidence>
<accession>A0A1G5ZCB2</accession>
<dbReference type="AlphaFoldDB" id="A0A1G5ZCB2"/>
<protein>
    <recommendedName>
        <fullName evidence="3">Natural product</fullName>
    </recommendedName>
</protein>
<reference evidence="2" key="1">
    <citation type="submission" date="2016-10" db="EMBL/GenBank/DDBJ databases">
        <authorList>
            <person name="Varghese N."/>
            <person name="Submissions S."/>
        </authorList>
    </citation>
    <scope>NUCLEOTIDE SEQUENCE [LARGE SCALE GENOMIC DNA]</scope>
    <source>
        <strain evidence="2">DSM 22703</strain>
    </source>
</reference>
<evidence type="ECO:0008006" key="3">
    <source>
        <dbReference type="Google" id="ProtNLM"/>
    </source>
</evidence>
<name>A0A1G5ZCB2_9BACT</name>